<dbReference type="GO" id="GO:0016491">
    <property type="term" value="F:oxidoreductase activity"/>
    <property type="evidence" value="ECO:0007669"/>
    <property type="project" value="InterPro"/>
</dbReference>
<dbReference type="AlphaFoldDB" id="A0A6M1SR60"/>
<gene>
    <name evidence="3" type="ORF">G3570_14730</name>
</gene>
<evidence type="ECO:0000313" key="4">
    <source>
        <dbReference type="Proteomes" id="UP000473278"/>
    </source>
</evidence>
<evidence type="ECO:0000313" key="3">
    <source>
        <dbReference type="EMBL" id="NGP77901.1"/>
    </source>
</evidence>
<dbReference type="InterPro" id="IPR050703">
    <property type="entry name" value="Flavin_MAO"/>
</dbReference>
<evidence type="ECO:0000256" key="1">
    <source>
        <dbReference type="ARBA" id="ARBA00005995"/>
    </source>
</evidence>
<dbReference type="InterPro" id="IPR036188">
    <property type="entry name" value="FAD/NAD-bd_sf"/>
</dbReference>
<organism evidence="3 4">
    <name type="scientific">Halalkalibaculum roseum</name>
    <dbReference type="NCBI Taxonomy" id="2709311"/>
    <lineage>
        <taxon>Bacteria</taxon>
        <taxon>Pseudomonadati</taxon>
        <taxon>Balneolota</taxon>
        <taxon>Balneolia</taxon>
        <taxon>Balneolales</taxon>
        <taxon>Balneolaceae</taxon>
        <taxon>Halalkalibaculum</taxon>
    </lineage>
</organism>
<dbReference type="InterPro" id="IPR002937">
    <property type="entry name" value="Amino_oxidase"/>
</dbReference>
<evidence type="ECO:0000259" key="2">
    <source>
        <dbReference type="Pfam" id="PF01593"/>
    </source>
</evidence>
<dbReference type="EMBL" id="JAALLT010000004">
    <property type="protein sequence ID" value="NGP77901.1"/>
    <property type="molecule type" value="Genomic_DNA"/>
</dbReference>
<dbReference type="Proteomes" id="UP000473278">
    <property type="component" value="Unassembled WGS sequence"/>
</dbReference>
<sequence>MKNTSIAIIGAGLSGLTLAYRLRNTGLEVSVLEARDRPGGRIFTFEEDDEPPIDMGATWLGKKHGNLIGLLQELGLEITEQYMGERAYYEPISTSPPQLVTLPPNDEPSYRIAEGSSGLIEALVDSLESGDLIMGEAVLTILNTRDTCLVKTTDRSLEVDHVVITIPPKLFVESIKFDPSLPGSLVETAKKTHTWMAESIKFGLSYPEPFWKENNISGTLFSNTGPIPEMYDHSATTGLGYALKGFLKDAYHTVSEEERKRLVLKKLESIYGEQALSYLSYRETVWRHEPFTFAEYGEPILPHQNNGNPIFKQSYWDGKLLLSGSETASEFPGYMDGAVESANRTAEMIKLHSGR</sequence>
<name>A0A6M1SR60_9BACT</name>
<dbReference type="PANTHER" id="PTHR43563">
    <property type="entry name" value="AMINE OXIDASE"/>
    <property type="match status" value="1"/>
</dbReference>
<dbReference type="Gene3D" id="3.90.660.10">
    <property type="match status" value="1"/>
</dbReference>
<dbReference type="Pfam" id="PF01593">
    <property type="entry name" value="Amino_oxidase"/>
    <property type="match status" value="2"/>
</dbReference>
<keyword evidence="4" id="KW-1185">Reference proteome</keyword>
<proteinExistence type="inferred from homology"/>
<feature type="domain" description="Amine oxidase" evidence="2">
    <location>
        <begin position="13"/>
        <end position="82"/>
    </location>
</feature>
<accession>A0A6M1SR60</accession>
<dbReference type="SUPFAM" id="SSF54373">
    <property type="entry name" value="FAD-linked reductases, C-terminal domain"/>
    <property type="match status" value="1"/>
</dbReference>
<feature type="domain" description="Amine oxidase" evidence="2">
    <location>
        <begin position="105"/>
        <end position="348"/>
    </location>
</feature>
<protein>
    <submittedName>
        <fullName evidence="3">FAD-dependent oxidoreductase</fullName>
    </submittedName>
</protein>
<dbReference type="SUPFAM" id="SSF51905">
    <property type="entry name" value="FAD/NAD(P)-binding domain"/>
    <property type="match status" value="1"/>
</dbReference>
<dbReference type="PRINTS" id="PR00419">
    <property type="entry name" value="ADXRDTASE"/>
</dbReference>
<comment type="caution">
    <text evidence="3">The sequence shown here is derived from an EMBL/GenBank/DDBJ whole genome shotgun (WGS) entry which is preliminary data.</text>
</comment>
<comment type="similarity">
    <text evidence="1">Belongs to the flavin monoamine oxidase family.</text>
</comment>
<dbReference type="PANTHER" id="PTHR43563:SF1">
    <property type="entry name" value="AMINE OXIDASE [FLAVIN-CONTAINING] B"/>
    <property type="match status" value="1"/>
</dbReference>
<reference evidence="3 4" key="1">
    <citation type="submission" date="2020-02" db="EMBL/GenBank/DDBJ databases">
        <title>Balneolaceae bacterium YR4-1, complete genome.</title>
        <authorList>
            <person name="Li Y."/>
            <person name="Wu S."/>
        </authorList>
    </citation>
    <scope>NUCLEOTIDE SEQUENCE [LARGE SCALE GENOMIC DNA]</scope>
    <source>
        <strain evidence="3 4">YR4-1</strain>
    </source>
</reference>
<dbReference type="Gene3D" id="3.50.50.60">
    <property type="entry name" value="FAD/NAD(P)-binding domain"/>
    <property type="match status" value="2"/>
</dbReference>